<dbReference type="PROSITE" id="PS50850">
    <property type="entry name" value="MFS"/>
    <property type="match status" value="1"/>
</dbReference>
<feature type="domain" description="Major facilitator superfamily (MFS) profile" evidence="9">
    <location>
        <begin position="12"/>
        <end position="417"/>
    </location>
</feature>
<accession>A0A0M7ALZ3</accession>
<dbReference type="Proteomes" id="UP000053235">
    <property type="component" value="Unassembled WGS sequence"/>
</dbReference>
<gene>
    <name evidence="10" type="primary">proP</name>
    <name evidence="10" type="ORF">LAX5112_04161</name>
</gene>
<dbReference type="SUPFAM" id="SSF103473">
    <property type="entry name" value="MFS general substrate transporter"/>
    <property type="match status" value="1"/>
</dbReference>
<evidence type="ECO:0000256" key="3">
    <source>
        <dbReference type="ARBA" id="ARBA00022475"/>
    </source>
</evidence>
<dbReference type="GO" id="GO:0005886">
    <property type="term" value="C:plasma membrane"/>
    <property type="evidence" value="ECO:0007669"/>
    <property type="project" value="UniProtKB-SubCell"/>
</dbReference>
<feature type="transmembrane region" description="Helical" evidence="8">
    <location>
        <begin position="237"/>
        <end position="261"/>
    </location>
</feature>
<evidence type="ECO:0000256" key="5">
    <source>
        <dbReference type="ARBA" id="ARBA00022847"/>
    </source>
</evidence>
<dbReference type="PANTHER" id="PTHR43528">
    <property type="entry name" value="ALPHA-KETOGLUTARATE PERMEASE"/>
    <property type="match status" value="1"/>
</dbReference>
<evidence type="ECO:0000256" key="4">
    <source>
        <dbReference type="ARBA" id="ARBA00022692"/>
    </source>
</evidence>
<dbReference type="AlphaFoldDB" id="A0A0M7ALZ3"/>
<comment type="subcellular location">
    <subcellularLocation>
        <location evidence="1">Cell membrane</location>
        <topology evidence="1">Multi-pass membrane protein</topology>
    </subcellularLocation>
</comment>
<organism evidence="10 11">
    <name type="scientific">Roseibium alexandrii</name>
    <dbReference type="NCBI Taxonomy" id="388408"/>
    <lineage>
        <taxon>Bacteria</taxon>
        <taxon>Pseudomonadati</taxon>
        <taxon>Pseudomonadota</taxon>
        <taxon>Alphaproteobacteria</taxon>
        <taxon>Hyphomicrobiales</taxon>
        <taxon>Stappiaceae</taxon>
        <taxon>Roseibium</taxon>
    </lineage>
</organism>
<dbReference type="FunFam" id="1.20.1250.20:FF:000001">
    <property type="entry name" value="Dicarboxylate MFS transporter"/>
    <property type="match status" value="1"/>
</dbReference>
<keyword evidence="7 8" id="KW-0472">Membrane</keyword>
<feature type="transmembrane region" description="Helical" evidence="8">
    <location>
        <begin position="108"/>
        <end position="128"/>
    </location>
</feature>
<evidence type="ECO:0000256" key="8">
    <source>
        <dbReference type="SAM" id="Phobius"/>
    </source>
</evidence>
<dbReference type="Gene3D" id="1.20.1250.20">
    <property type="entry name" value="MFS general substrate transporter like domains"/>
    <property type="match status" value="2"/>
</dbReference>
<keyword evidence="5" id="KW-0769">Symport</keyword>
<dbReference type="OrthoDB" id="9783227at2"/>
<dbReference type="Pfam" id="PF00083">
    <property type="entry name" value="Sugar_tr"/>
    <property type="match status" value="1"/>
</dbReference>
<feature type="transmembrane region" description="Helical" evidence="8">
    <location>
        <begin position="149"/>
        <end position="172"/>
    </location>
</feature>
<proteinExistence type="predicted"/>
<dbReference type="EMBL" id="CXWD01000020">
    <property type="protein sequence ID" value="CTQ75250.1"/>
    <property type="molecule type" value="Genomic_DNA"/>
</dbReference>
<dbReference type="InterPro" id="IPR020846">
    <property type="entry name" value="MFS_dom"/>
</dbReference>
<dbReference type="InterPro" id="IPR005828">
    <property type="entry name" value="MFS_sugar_transport-like"/>
</dbReference>
<dbReference type="STRING" id="388408.LAX5112_04161"/>
<feature type="transmembrane region" description="Helical" evidence="8">
    <location>
        <begin position="184"/>
        <end position="203"/>
    </location>
</feature>
<dbReference type="PANTHER" id="PTHR43528:SF1">
    <property type="entry name" value="ALPHA-KETOGLUTARATE PERMEASE"/>
    <property type="match status" value="1"/>
</dbReference>
<evidence type="ECO:0000313" key="10">
    <source>
        <dbReference type="EMBL" id="CTQ75250.1"/>
    </source>
</evidence>
<evidence type="ECO:0000256" key="6">
    <source>
        <dbReference type="ARBA" id="ARBA00022989"/>
    </source>
</evidence>
<dbReference type="RefSeq" id="WP_055673412.1">
    <property type="nucleotide sequence ID" value="NZ_CXWD01000020.1"/>
</dbReference>
<evidence type="ECO:0000259" key="9">
    <source>
        <dbReference type="PROSITE" id="PS50850"/>
    </source>
</evidence>
<feature type="transmembrane region" description="Helical" evidence="8">
    <location>
        <begin position="362"/>
        <end position="385"/>
    </location>
</feature>
<dbReference type="Pfam" id="PF07690">
    <property type="entry name" value="MFS_1"/>
    <property type="match status" value="1"/>
</dbReference>
<keyword evidence="3" id="KW-1003">Cell membrane</keyword>
<reference evidence="11" key="1">
    <citation type="submission" date="2015-07" db="EMBL/GenBank/DDBJ databases">
        <authorList>
            <person name="Rodrigo-Torres Lidia"/>
            <person name="Arahal R.David."/>
        </authorList>
    </citation>
    <scope>NUCLEOTIDE SEQUENCE [LARGE SCALE GENOMIC DNA]</scope>
    <source>
        <strain evidence="11">CECT 5112</strain>
    </source>
</reference>
<feature type="transmembrane region" description="Helical" evidence="8">
    <location>
        <begin position="326"/>
        <end position="350"/>
    </location>
</feature>
<feature type="transmembrane region" description="Helical" evidence="8">
    <location>
        <begin position="21"/>
        <end position="42"/>
    </location>
</feature>
<keyword evidence="11" id="KW-1185">Reference proteome</keyword>
<feature type="transmembrane region" description="Helical" evidence="8">
    <location>
        <begin position="273"/>
        <end position="292"/>
    </location>
</feature>
<dbReference type="InterPro" id="IPR036259">
    <property type="entry name" value="MFS_trans_sf"/>
</dbReference>
<evidence type="ECO:0000256" key="1">
    <source>
        <dbReference type="ARBA" id="ARBA00004651"/>
    </source>
</evidence>
<feature type="transmembrane region" description="Helical" evidence="8">
    <location>
        <begin position="48"/>
        <end position="72"/>
    </location>
</feature>
<dbReference type="GO" id="GO:0015293">
    <property type="term" value="F:symporter activity"/>
    <property type="evidence" value="ECO:0007669"/>
    <property type="project" value="UniProtKB-KW"/>
</dbReference>
<keyword evidence="2" id="KW-0813">Transport</keyword>
<feature type="transmembrane region" description="Helical" evidence="8">
    <location>
        <begin position="299"/>
        <end position="320"/>
    </location>
</feature>
<keyword evidence="4 8" id="KW-0812">Transmembrane</keyword>
<dbReference type="InterPro" id="IPR051084">
    <property type="entry name" value="H+-coupled_symporters"/>
</dbReference>
<evidence type="ECO:0000313" key="11">
    <source>
        <dbReference type="Proteomes" id="UP000053235"/>
    </source>
</evidence>
<keyword evidence="6 8" id="KW-1133">Transmembrane helix</keyword>
<feature type="transmembrane region" description="Helical" evidence="8">
    <location>
        <begin position="84"/>
        <end position="102"/>
    </location>
</feature>
<evidence type="ECO:0000256" key="2">
    <source>
        <dbReference type="ARBA" id="ARBA00022448"/>
    </source>
</evidence>
<sequence length="427" mass="45713">MTTQIKQSRGRSILAAASGNVLEWYDFTVYGFMASTIAVLFFPSEDKVASLLSAFAVLAVGYAARPVGSLLFGHIGDRFGRKPVLIASVMMMGLGSVAIAALPTYDQIGITAAVLLVLIRIAQGISVAGEYTTSGVLIVEQAPADRRALTGSWIAFAMMWGCVLGSAVPTLISNLLTDEQMHSWGWRIPFVIGGLIAFLSTVLRRHLTEAAPKAQEWELGSPVLHTLKRFPGLIFEMVVLVIPVSVIYFVIFVYAVTYIGSEPGFTSAEALDITTVNLVIMALFVPVCGYIADKVGLRAAMMGAAISAIVLALPCWWLMLSTKLELVFIGQLGLTLASTAGWALSITALTQMAPQHLRCSTVAIGYNICLAVFGGTTPFVATYLVHETGDTFAPAYYIVLVSILSAIVIWRIPKHIARAGPMSVASE</sequence>
<protein>
    <submittedName>
        <fullName evidence="10">Proline porter II</fullName>
    </submittedName>
</protein>
<feature type="transmembrane region" description="Helical" evidence="8">
    <location>
        <begin position="391"/>
        <end position="412"/>
    </location>
</feature>
<dbReference type="InterPro" id="IPR011701">
    <property type="entry name" value="MFS"/>
</dbReference>
<evidence type="ECO:0000256" key="7">
    <source>
        <dbReference type="ARBA" id="ARBA00023136"/>
    </source>
</evidence>
<name>A0A0M7ALZ3_9HYPH</name>